<accession>A0A3B0QVT5</accession>
<evidence type="ECO:0000259" key="1">
    <source>
        <dbReference type="PROSITE" id="PS51831"/>
    </source>
</evidence>
<dbReference type="InterPro" id="IPR003607">
    <property type="entry name" value="HD/PDEase_dom"/>
</dbReference>
<dbReference type="PANTHER" id="PTHR33525">
    <property type="match status" value="1"/>
</dbReference>
<dbReference type="InterPro" id="IPR006674">
    <property type="entry name" value="HD_domain"/>
</dbReference>
<protein>
    <submittedName>
        <fullName evidence="3">Uncharacterized protein</fullName>
    </submittedName>
</protein>
<reference evidence="3" key="1">
    <citation type="submission" date="2018-06" db="EMBL/GenBank/DDBJ databases">
        <authorList>
            <person name="Zhirakovskaya E."/>
        </authorList>
    </citation>
    <scope>NUCLEOTIDE SEQUENCE</scope>
</reference>
<dbReference type="Pfam" id="PF08668">
    <property type="entry name" value="HDOD"/>
    <property type="match status" value="1"/>
</dbReference>
<proteinExistence type="predicted"/>
<dbReference type="CDD" id="cd00077">
    <property type="entry name" value="HDc"/>
    <property type="match status" value="1"/>
</dbReference>
<feature type="domain" description="HDOD" evidence="2">
    <location>
        <begin position="22"/>
        <end position="214"/>
    </location>
</feature>
<dbReference type="PANTHER" id="PTHR33525:SF3">
    <property type="entry name" value="RIBONUCLEASE Y"/>
    <property type="match status" value="1"/>
</dbReference>
<dbReference type="EMBL" id="UOEA01000090">
    <property type="protein sequence ID" value="VAV85600.1"/>
    <property type="molecule type" value="Genomic_DNA"/>
</dbReference>
<evidence type="ECO:0000313" key="3">
    <source>
        <dbReference type="EMBL" id="VAV85600.1"/>
    </source>
</evidence>
<evidence type="ECO:0000259" key="2">
    <source>
        <dbReference type="PROSITE" id="PS51833"/>
    </source>
</evidence>
<dbReference type="PROSITE" id="PS51833">
    <property type="entry name" value="HDOD"/>
    <property type="match status" value="1"/>
</dbReference>
<dbReference type="InterPro" id="IPR013976">
    <property type="entry name" value="HDOD"/>
</dbReference>
<dbReference type="Gene3D" id="1.10.3210.10">
    <property type="entry name" value="Hypothetical protein af1432"/>
    <property type="match status" value="1"/>
</dbReference>
<organism evidence="3">
    <name type="scientific">hydrothermal vent metagenome</name>
    <dbReference type="NCBI Taxonomy" id="652676"/>
    <lineage>
        <taxon>unclassified sequences</taxon>
        <taxon>metagenomes</taxon>
        <taxon>ecological metagenomes</taxon>
    </lineage>
</organism>
<name>A0A3B0QVT5_9ZZZZ</name>
<dbReference type="SUPFAM" id="SSF109604">
    <property type="entry name" value="HD-domain/PDEase-like"/>
    <property type="match status" value="1"/>
</dbReference>
<dbReference type="InterPro" id="IPR052340">
    <property type="entry name" value="RNase_Y/CdgJ"/>
</dbReference>
<feature type="domain" description="HD" evidence="1">
    <location>
        <begin position="113"/>
        <end position="239"/>
    </location>
</feature>
<dbReference type="PROSITE" id="PS51831">
    <property type="entry name" value="HD"/>
    <property type="match status" value="1"/>
</dbReference>
<dbReference type="AlphaFoldDB" id="A0A3B0QVT5"/>
<gene>
    <name evidence="3" type="ORF">MNBD_DELTA01-379</name>
</gene>
<sequence>MSEDATPSNENLEDIILKTCDLPVLPATAQKLMSLMADPNANVEKLRKIVMTDPGMTAKILKIANSAFYGGYRTIQNLSQAIMRLGFRAVENIVMAGSMKGVYKRFGLTEKLLWEQSIGSAVIAHLIARRNSPAEAEDAFVAGLLHDVGNVILNNEHPEKFSEVMEKVYNDSVSYAEAEMAVFGFSHREVGALVVRKWSFPETMEMMLRHFDDVEKLSYNQSLYDVAKIVNVADRICMKFGIGWRSPQADAISDEEFSESLDITQEELLELIENVKAGVDA</sequence>